<evidence type="ECO:0000313" key="3">
    <source>
        <dbReference type="EMBL" id="OZI31726.1"/>
    </source>
</evidence>
<reference evidence="4" key="1">
    <citation type="submission" date="2017-05" db="EMBL/GenBank/DDBJ databases">
        <title>Complete and WGS of Bordetella genogroups.</title>
        <authorList>
            <person name="Spilker T."/>
            <person name="Lipuma J."/>
        </authorList>
    </citation>
    <scope>NUCLEOTIDE SEQUENCE [LARGE SCALE GENOMIC DNA]</scope>
    <source>
        <strain evidence="4">AU16122</strain>
    </source>
</reference>
<protein>
    <recommendedName>
        <fullName evidence="5">Chemotaxis protein</fullName>
    </recommendedName>
</protein>
<evidence type="ECO:0008006" key="5">
    <source>
        <dbReference type="Google" id="ProtNLM"/>
    </source>
</evidence>
<keyword evidence="2" id="KW-1133">Transmembrane helix</keyword>
<comment type="caution">
    <text evidence="3">The sequence shown here is derived from an EMBL/GenBank/DDBJ whole genome shotgun (WGS) entry which is preliminary data.</text>
</comment>
<accession>A0A261S303</accession>
<dbReference type="AlphaFoldDB" id="A0A261S303"/>
<keyword evidence="1" id="KW-0175">Coiled coil</keyword>
<feature type="transmembrane region" description="Helical" evidence="2">
    <location>
        <begin position="6"/>
        <end position="25"/>
    </location>
</feature>
<keyword evidence="2" id="KW-0472">Membrane</keyword>
<evidence type="ECO:0000313" key="4">
    <source>
        <dbReference type="Proteomes" id="UP000216020"/>
    </source>
</evidence>
<sequence>MDDFKMWLITGGGAAAAFGIGKWVLPMLSRMLDNALASVTAGGETLANVRSERDQLRALLSDLREKYDAMFREWAEMKARVGLMEYQLEEAQAQIAELKGIPPQPKGESHA</sequence>
<keyword evidence="4" id="KW-1185">Reference proteome</keyword>
<evidence type="ECO:0000256" key="2">
    <source>
        <dbReference type="SAM" id="Phobius"/>
    </source>
</evidence>
<dbReference type="EMBL" id="NEVM01000005">
    <property type="protein sequence ID" value="OZI31726.1"/>
    <property type="molecule type" value="Genomic_DNA"/>
</dbReference>
<dbReference type="Proteomes" id="UP000216020">
    <property type="component" value="Unassembled WGS sequence"/>
</dbReference>
<proteinExistence type="predicted"/>
<dbReference type="RefSeq" id="WP_094856132.1">
    <property type="nucleotide sequence ID" value="NZ_NEVM01000005.1"/>
</dbReference>
<organism evidence="3 4">
    <name type="scientific">Bordetella genomosp. 10</name>
    <dbReference type="NCBI Taxonomy" id="1416804"/>
    <lineage>
        <taxon>Bacteria</taxon>
        <taxon>Pseudomonadati</taxon>
        <taxon>Pseudomonadota</taxon>
        <taxon>Betaproteobacteria</taxon>
        <taxon>Burkholderiales</taxon>
        <taxon>Alcaligenaceae</taxon>
        <taxon>Bordetella</taxon>
    </lineage>
</organism>
<keyword evidence="2" id="KW-0812">Transmembrane</keyword>
<evidence type="ECO:0000256" key="1">
    <source>
        <dbReference type="SAM" id="Coils"/>
    </source>
</evidence>
<name>A0A261S303_9BORD</name>
<gene>
    <name evidence="3" type="ORF">CAL29_28035</name>
</gene>
<feature type="coiled-coil region" evidence="1">
    <location>
        <begin position="46"/>
        <end position="73"/>
    </location>
</feature>